<accession>A0ABR0C871</accession>
<feature type="region of interest" description="Disordered" evidence="1">
    <location>
        <begin position="141"/>
        <end position="176"/>
    </location>
</feature>
<protein>
    <submittedName>
        <fullName evidence="2">Uncharacterized protein</fullName>
    </submittedName>
</protein>
<evidence type="ECO:0000256" key="1">
    <source>
        <dbReference type="SAM" id="MobiDB-lite"/>
    </source>
</evidence>
<proteinExistence type="predicted"/>
<dbReference type="EMBL" id="JAWRVI010000009">
    <property type="protein sequence ID" value="KAK4092271.1"/>
    <property type="molecule type" value="Genomic_DNA"/>
</dbReference>
<keyword evidence="3" id="KW-1185">Reference proteome</keyword>
<dbReference type="Proteomes" id="UP001287286">
    <property type="component" value="Unassembled WGS sequence"/>
</dbReference>
<sequence length="222" mass="23070">MNGPASHGRDHAGRALGLGSAGGGGDGGMGWCCDLGHNGLLQRCCAGAAGTSATTEVQSVLEVVTLEPRQPAGLVGGLERPAHPLGSRCGLDGWALRMPCHSFLGVQLRAAQPVEARCGWIDAAATLRQPSPSFVRQHHCVHHHHPSAIHPPTTNQSPPTQPPRPPPALSLADQGQPASSLHLTPLVARPNDCVAGPRWMRFIVHGVALAAGPPRAPRVFDA</sequence>
<reference evidence="2 3" key="1">
    <citation type="journal article" date="2024" name="Microbiol. Resour. Announc.">
        <title>Genome annotations for the ascomycete fungi Trichoderma harzianum, Trichoderma aggressivum, and Purpureocillium lilacinum.</title>
        <authorList>
            <person name="Beijen E.P.W."/>
            <person name="Ohm R.A."/>
        </authorList>
    </citation>
    <scope>NUCLEOTIDE SEQUENCE [LARGE SCALE GENOMIC DNA]</scope>
    <source>
        <strain evidence="2 3">CBS 150709</strain>
    </source>
</reference>
<feature type="compositionally biased region" description="Low complexity" evidence="1">
    <location>
        <begin position="148"/>
        <end position="158"/>
    </location>
</feature>
<evidence type="ECO:0000313" key="3">
    <source>
        <dbReference type="Proteomes" id="UP001287286"/>
    </source>
</evidence>
<feature type="compositionally biased region" description="Pro residues" evidence="1">
    <location>
        <begin position="159"/>
        <end position="168"/>
    </location>
</feature>
<comment type="caution">
    <text evidence="2">The sequence shown here is derived from an EMBL/GenBank/DDBJ whole genome shotgun (WGS) entry which is preliminary data.</text>
</comment>
<organism evidence="2 3">
    <name type="scientific">Purpureocillium lilacinum</name>
    <name type="common">Paecilomyces lilacinus</name>
    <dbReference type="NCBI Taxonomy" id="33203"/>
    <lineage>
        <taxon>Eukaryota</taxon>
        <taxon>Fungi</taxon>
        <taxon>Dikarya</taxon>
        <taxon>Ascomycota</taxon>
        <taxon>Pezizomycotina</taxon>
        <taxon>Sordariomycetes</taxon>
        <taxon>Hypocreomycetidae</taxon>
        <taxon>Hypocreales</taxon>
        <taxon>Ophiocordycipitaceae</taxon>
        <taxon>Purpureocillium</taxon>
    </lineage>
</organism>
<name>A0ABR0C871_PURLI</name>
<gene>
    <name evidence="2" type="ORF">Purlil1_3524</name>
</gene>
<evidence type="ECO:0000313" key="2">
    <source>
        <dbReference type="EMBL" id="KAK4092271.1"/>
    </source>
</evidence>